<keyword evidence="2" id="KW-1133">Transmembrane helix</keyword>
<evidence type="ECO:0000256" key="1">
    <source>
        <dbReference type="SAM" id="MobiDB-lite"/>
    </source>
</evidence>
<feature type="compositionally biased region" description="Basic and acidic residues" evidence="1">
    <location>
        <begin position="440"/>
        <end position="451"/>
    </location>
</feature>
<feature type="compositionally biased region" description="Basic and acidic residues" evidence="1">
    <location>
        <begin position="146"/>
        <end position="170"/>
    </location>
</feature>
<comment type="caution">
    <text evidence="3">The sequence shown here is derived from an EMBL/GenBank/DDBJ whole genome shotgun (WGS) entry which is preliminary data.</text>
</comment>
<sequence>MSSHHVKDCPKTRFLRAKCLYLVVLCVWIKTAFADLPKNTTSAKSIALPKAPPLSGISPEAIKRNSILSVTPESLTKKVKETQRNPSQPPITSPKPKLQSFSGGPESSSDRKAKSEDDADVANPTAAPPTTEPKKPATVIPPESPVKPEEKPNPGTKLESDSEFKTKVEPDSESLTLSQNSTGGSTGIKEKPALVSEEPKKTTQTVEALSEPKTEEKSAFSWNLIMIIAVGGLASVVAALFIFAKVRNRKEPKADTQTPWSATDPEKKDYKGLYEKAKNTYPSSQQTESFDDSFEATGSDISRISQSLKLKEERLTRDSDSTSIFYQSTMASQTFSAASSDIYSDQESVLSSKWNQRRSKKSSFVAKDSVSEFSDFGESYTDYHSKGSYEQPNGGDHLVTTSNLGDGVAKLSDVDSDWDDTSDTSDLRDTDLSSFSHSNPPDHRRKNEFEV</sequence>
<evidence type="ECO:0000256" key="2">
    <source>
        <dbReference type="SAM" id="Phobius"/>
    </source>
</evidence>
<feature type="compositionally biased region" description="Acidic residues" evidence="1">
    <location>
        <begin position="414"/>
        <end position="423"/>
    </location>
</feature>
<feature type="compositionally biased region" description="Polar residues" evidence="1">
    <location>
        <begin position="173"/>
        <end position="183"/>
    </location>
</feature>
<evidence type="ECO:0000313" key="3">
    <source>
        <dbReference type="EMBL" id="CCI46326.1"/>
    </source>
</evidence>
<dbReference type="EMBL" id="CAIX01000123">
    <property type="protein sequence ID" value="CCI46326.1"/>
    <property type="molecule type" value="Genomic_DNA"/>
</dbReference>
<feature type="transmembrane region" description="Helical" evidence="2">
    <location>
        <begin position="220"/>
        <end position="243"/>
    </location>
</feature>
<evidence type="ECO:0000313" key="4">
    <source>
        <dbReference type="Proteomes" id="UP000053237"/>
    </source>
</evidence>
<gene>
    <name evidence="3" type="ORF">BN9_072550</name>
</gene>
<accession>A0A024GHY2</accession>
<keyword evidence="4" id="KW-1185">Reference proteome</keyword>
<reference evidence="3 4" key="1">
    <citation type="submission" date="2012-05" db="EMBL/GenBank/DDBJ databases">
        <title>Recombination and specialization in a pathogen metapopulation.</title>
        <authorList>
            <person name="Gardiner A."/>
            <person name="Kemen E."/>
            <person name="Schultz-Larsen T."/>
            <person name="MacLean D."/>
            <person name="Van Oosterhout C."/>
            <person name="Jones J.D.G."/>
        </authorList>
    </citation>
    <scope>NUCLEOTIDE SEQUENCE [LARGE SCALE GENOMIC DNA]</scope>
    <source>
        <strain evidence="3 4">Ac Nc2</strain>
    </source>
</reference>
<dbReference type="AlphaFoldDB" id="A0A024GHY2"/>
<keyword evidence="2" id="KW-0812">Transmembrane</keyword>
<feature type="region of interest" description="Disordered" evidence="1">
    <location>
        <begin position="73"/>
        <end position="215"/>
    </location>
</feature>
<protein>
    <submittedName>
        <fullName evidence="3">Uncharacterized protein</fullName>
    </submittedName>
</protein>
<dbReference type="Proteomes" id="UP000053237">
    <property type="component" value="Unassembled WGS sequence"/>
</dbReference>
<feature type="region of interest" description="Disordered" evidence="1">
    <location>
        <begin position="381"/>
        <end position="451"/>
    </location>
</feature>
<name>A0A024GHY2_9STRA</name>
<feature type="compositionally biased region" description="Basic and acidic residues" evidence="1">
    <location>
        <begin position="188"/>
        <end position="201"/>
    </location>
</feature>
<proteinExistence type="predicted"/>
<keyword evidence="2" id="KW-0472">Membrane</keyword>
<dbReference type="InParanoid" id="A0A024GHY2"/>
<organism evidence="3 4">
    <name type="scientific">Albugo candida</name>
    <dbReference type="NCBI Taxonomy" id="65357"/>
    <lineage>
        <taxon>Eukaryota</taxon>
        <taxon>Sar</taxon>
        <taxon>Stramenopiles</taxon>
        <taxon>Oomycota</taxon>
        <taxon>Peronosporomycetes</taxon>
        <taxon>Albuginales</taxon>
        <taxon>Albuginaceae</taxon>
        <taxon>Albugo</taxon>
    </lineage>
</organism>